<dbReference type="PANTHER" id="PTHR33646">
    <property type="entry name" value="GB|AAF00631.1"/>
    <property type="match status" value="1"/>
</dbReference>
<name>A0A443NGP1_9MAGN</name>
<feature type="transmembrane region" description="Helical" evidence="2">
    <location>
        <begin position="222"/>
        <end position="242"/>
    </location>
</feature>
<dbReference type="InterPro" id="IPR049224">
    <property type="entry name" value="DUF6821"/>
</dbReference>
<evidence type="ECO:0000259" key="3">
    <source>
        <dbReference type="Pfam" id="PF20705"/>
    </source>
</evidence>
<accession>A0A443NGP1</accession>
<feature type="domain" description="DUF6821" evidence="3">
    <location>
        <begin position="126"/>
        <end position="302"/>
    </location>
</feature>
<protein>
    <recommendedName>
        <fullName evidence="3">DUF6821 domain-containing protein</fullName>
    </recommendedName>
</protein>
<evidence type="ECO:0000256" key="2">
    <source>
        <dbReference type="SAM" id="Phobius"/>
    </source>
</evidence>
<keyword evidence="2" id="KW-0472">Membrane</keyword>
<proteinExistence type="predicted"/>
<evidence type="ECO:0000313" key="5">
    <source>
        <dbReference type="Proteomes" id="UP000283530"/>
    </source>
</evidence>
<sequence>MEKASSEMDIEEWEILSDDGFLDFHQRDEKRLLARKSGCDPKGGVDTNYIICSSPPARHRLEKPDNSSDPRGRNQLVPVPIRLEPMLEKNPDRELAKDIGQVPIVEISVAEPMVLEKIKDLTWEGDQDTISQVFFKKMKDNEFVDMKMDSPRSNGSSRGLKPQLELGGIQFEEKEDCKCEDFDQKEVIFEQETGNKHTGPEMKEKGCWEGGKLNIWRWRVTGIGALCSMGVAAAGVFIFILGGHQRQKQQSQNPKLQFQIYAEDKSIKQVVQHASRLNQALSSLREVPLTRAHITFGGYYEGP</sequence>
<dbReference type="Proteomes" id="UP000283530">
    <property type="component" value="Unassembled WGS sequence"/>
</dbReference>
<dbReference type="PANTHER" id="PTHR33646:SF2">
    <property type="entry name" value="F20H23.8 PROTEIN"/>
    <property type="match status" value="1"/>
</dbReference>
<dbReference type="EMBL" id="QPKB01000002">
    <property type="protein sequence ID" value="RWR77700.1"/>
    <property type="molecule type" value="Genomic_DNA"/>
</dbReference>
<keyword evidence="2" id="KW-0812">Transmembrane</keyword>
<evidence type="ECO:0000256" key="1">
    <source>
        <dbReference type="SAM" id="MobiDB-lite"/>
    </source>
</evidence>
<keyword evidence="2" id="KW-1133">Transmembrane helix</keyword>
<dbReference type="Pfam" id="PF20705">
    <property type="entry name" value="DUF6821"/>
    <property type="match status" value="1"/>
</dbReference>
<feature type="compositionally biased region" description="Basic and acidic residues" evidence="1">
    <location>
        <begin position="62"/>
        <end position="72"/>
    </location>
</feature>
<gene>
    <name evidence="4" type="ORF">CKAN_00620000</name>
</gene>
<dbReference type="AlphaFoldDB" id="A0A443NGP1"/>
<organism evidence="4 5">
    <name type="scientific">Cinnamomum micranthum f. kanehirae</name>
    <dbReference type="NCBI Taxonomy" id="337451"/>
    <lineage>
        <taxon>Eukaryota</taxon>
        <taxon>Viridiplantae</taxon>
        <taxon>Streptophyta</taxon>
        <taxon>Embryophyta</taxon>
        <taxon>Tracheophyta</taxon>
        <taxon>Spermatophyta</taxon>
        <taxon>Magnoliopsida</taxon>
        <taxon>Magnoliidae</taxon>
        <taxon>Laurales</taxon>
        <taxon>Lauraceae</taxon>
        <taxon>Cinnamomum</taxon>
    </lineage>
</organism>
<keyword evidence="5" id="KW-1185">Reference proteome</keyword>
<dbReference type="InterPro" id="IPR045883">
    <property type="entry name" value="At4g13530-like"/>
</dbReference>
<dbReference type="OrthoDB" id="766965at2759"/>
<reference evidence="4 5" key="1">
    <citation type="journal article" date="2019" name="Nat. Plants">
        <title>Stout camphor tree genome fills gaps in understanding of flowering plant genome evolution.</title>
        <authorList>
            <person name="Chaw S.M."/>
            <person name="Liu Y.C."/>
            <person name="Wu Y.W."/>
            <person name="Wang H.Y."/>
            <person name="Lin C.I."/>
            <person name="Wu C.S."/>
            <person name="Ke H.M."/>
            <person name="Chang L.Y."/>
            <person name="Hsu C.Y."/>
            <person name="Yang H.T."/>
            <person name="Sudianto E."/>
            <person name="Hsu M.H."/>
            <person name="Wu K.P."/>
            <person name="Wang L.N."/>
            <person name="Leebens-Mack J.H."/>
            <person name="Tsai I.J."/>
        </authorList>
    </citation>
    <scope>NUCLEOTIDE SEQUENCE [LARGE SCALE GENOMIC DNA]</scope>
    <source>
        <strain evidence="5">cv. Chaw 1501</strain>
        <tissue evidence="4">Young leaves</tissue>
    </source>
</reference>
<evidence type="ECO:0000313" key="4">
    <source>
        <dbReference type="EMBL" id="RWR77700.1"/>
    </source>
</evidence>
<feature type="region of interest" description="Disordered" evidence="1">
    <location>
        <begin position="54"/>
        <end position="76"/>
    </location>
</feature>
<comment type="caution">
    <text evidence="4">The sequence shown here is derived from an EMBL/GenBank/DDBJ whole genome shotgun (WGS) entry which is preliminary data.</text>
</comment>